<dbReference type="SUPFAM" id="SSF53335">
    <property type="entry name" value="S-adenosyl-L-methionine-dependent methyltransferases"/>
    <property type="match status" value="1"/>
</dbReference>
<dbReference type="KEGG" id="sua:Saut_1893"/>
<accession>E0UQR4</accession>
<dbReference type="GO" id="GO:0008168">
    <property type="term" value="F:methyltransferase activity"/>
    <property type="evidence" value="ECO:0007669"/>
    <property type="project" value="UniProtKB-KW"/>
</dbReference>
<dbReference type="InterPro" id="IPR029063">
    <property type="entry name" value="SAM-dependent_MTases_sf"/>
</dbReference>
<dbReference type="Proteomes" id="UP000007803">
    <property type="component" value="Chromosome"/>
</dbReference>
<proteinExistence type="predicted"/>
<dbReference type="RefSeq" id="WP_013327689.1">
    <property type="nucleotide sequence ID" value="NC_014506.1"/>
</dbReference>
<dbReference type="Pfam" id="PF13489">
    <property type="entry name" value="Methyltransf_23"/>
    <property type="match status" value="1"/>
</dbReference>
<dbReference type="EMBL" id="CP002205">
    <property type="protein sequence ID" value="ADN09936.1"/>
    <property type="molecule type" value="Genomic_DNA"/>
</dbReference>
<sequence length="209" mass="23450">MPKIKPFENFSQEYELWFLKHTELYEAEVKAIKKLLPPFKNGIEIGVGSGQFAIPLDIKTGVEPSSAMAKIAETKGIKIIKGVAENIPLADEKYDFVLMVTTICFVDDPLMSLKNIYRILEPKGAVIIGFVDKNSQLGKLYEQNSQQSRFYKEAHFYTAEEIINLLEKVGFSHVTCVQTLFGNDVNHMNTAVKKGYGEGAFVAILAHKE</sequence>
<protein>
    <submittedName>
        <fullName evidence="1">Methyltransferase type 11</fullName>
    </submittedName>
</protein>
<evidence type="ECO:0000313" key="2">
    <source>
        <dbReference type="Proteomes" id="UP000007803"/>
    </source>
</evidence>
<dbReference type="STRING" id="563040.Saut_1893"/>
<reference evidence="2" key="1">
    <citation type="journal article" date="2010" name="Stand. Genomic Sci.">
        <title>Complete genome sequence of Sulfurimonas autotrophica type strain (OK10).</title>
        <authorList>
            <person name="Sikorski J."/>
            <person name="Munk C."/>
            <person name="Lapidus A."/>
            <person name="Djao O."/>
            <person name="Lucas S."/>
            <person name="Glavina Del Rio T."/>
            <person name="Nolan M."/>
            <person name="Tice H."/>
            <person name="Han C."/>
            <person name="Cheng J."/>
            <person name="Tapia R."/>
            <person name="Goodwin L."/>
            <person name="Pitluck S."/>
            <person name="Liolios K."/>
            <person name="Ivanova N."/>
            <person name="Mavromatis K."/>
            <person name="Mikhailova N."/>
            <person name="Pati A."/>
            <person name="Sims D."/>
            <person name="Meincke L."/>
            <person name="Brettin T."/>
            <person name="Detter J."/>
            <person name="Chen A."/>
            <person name="Palaniappan K."/>
            <person name="Land M."/>
            <person name="Hauser L."/>
            <person name="Chang Y."/>
            <person name="Jeffries C."/>
            <person name="Rohde M."/>
            <person name="Lang E."/>
            <person name="Spring S."/>
            <person name="Goker M."/>
            <person name="Woyke T."/>
            <person name="Bristow J."/>
            <person name="Eisen J."/>
            <person name="Markowitz V."/>
            <person name="Hugenholtz P."/>
            <person name="Kyrpides N."/>
            <person name="Klenk H."/>
        </authorList>
    </citation>
    <scope>NUCLEOTIDE SEQUENCE [LARGE SCALE GENOMIC DNA]</scope>
    <source>
        <strain evidence="2">ATCC BAA-671 / DSM 16294 / JCM 11897 / OK10</strain>
    </source>
</reference>
<keyword evidence="2" id="KW-1185">Reference proteome</keyword>
<dbReference type="Gene3D" id="3.40.50.150">
    <property type="entry name" value="Vaccinia Virus protein VP39"/>
    <property type="match status" value="1"/>
</dbReference>
<keyword evidence="1" id="KW-0808">Transferase</keyword>
<dbReference type="CDD" id="cd02440">
    <property type="entry name" value="AdoMet_MTases"/>
    <property type="match status" value="1"/>
</dbReference>
<dbReference type="GO" id="GO:0032259">
    <property type="term" value="P:methylation"/>
    <property type="evidence" value="ECO:0007669"/>
    <property type="project" value="UniProtKB-KW"/>
</dbReference>
<evidence type="ECO:0000313" key="1">
    <source>
        <dbReference type="EMBL" id="ADN09936.1"/>
    </source>
</evidence>
<dbReference type="AlphaFoldDB" id="E0UQR4"/>
<dbReference type="OrthoDB" id="529208at2"/>
<dbReference type="HOGENOM" id="CLU_037990_14_1_7"/>
<dbReference type="PANTHER" id="PTHR43861">
    <property type="entry name" value="TRANS-ACONITATE 2-METHYLTRANSFERASE-RELATED"/>
    <property type="match status" value="1"/>
</dbReference>
<gene>
    <name evidence="1" type="ordered locus">Saut_1893</name>
</gene>
<organism evidence="1 2">
    <name type="scientific">Sulfurimonas autotrophica (strain ATCC BAA-671 / DSM 16294 / JCM 11897 / OK10)</name>
    <dbReference type="NCBI Taxonomy" id="563040"/>
    <lineage>
        <taxon>Bacteria</taxon>
        <taxon>Pseudomonadati</taxon>
        <taxon>Campylobacterota</taxon>
        <taxon>Epsilonproteobacteria</taxon>
        <taxon>Campylobacterales</taxon>
        <taxon>Sulfurimonadaceae</taxon>
        <taxon>Sulfurimonas</taxon>
    </lineage>
</organism>
<name>E0UQR4_SULAO</name>
<dbReference type="eggNOG" id="COG2226">
    <property type="taxonomic scope" value="Bacteria"/>
</dbReference>
<keyword evidence="1" id="KW-0489">Methyltransferase</keyword>